<gene>
    <name evidence="1" type="ORF">Pmi06nite_47000</name>
</gene>
<keyword evidence="2" id="KW-1185">Reference proteome</keyword>
<dbReference type="Proteomes" id="UP000650628">
    <property type="component" value="Unassembled WGS sequence"/>
</dbReference>
<reference evidence="1 2" key="1">
    <citation type="submission" date="2021-01" db="EMBL/GenBank/DDBJ databases">
        <title>Whole genome shotgun sequence of Planotetraspora mira NBRC 15435.</title>
        <authorList>
            <person name="Komaki H."/>
            <person name="Tamura T."/>
        </authorList>
    </citation>
    <scope>NUCLEOTIDE SEQUENCE [LARGE SCALE GENOMIC DNA]</scope>
    <source>
        <strain evidence="1 2">NBRC 15435</strain>
    </source>
</reference>
<evidence type="ECO:0000313" key="2">
    <source>
        <dbReference type="Proteomes" id="UP000650628"/>
    </source>
</evidence>
<dbReference type="RefSeq" id="WP_203955177.1">
    <property type="nucleotide sequence ID" value="NZ_BOOO01000024.1"/>
</dbReference>
<dbReference type="AlphaFoldDB" id="A0A8J3TRL7"/>
<accession>A0A8J3TRL7</accession>
<evidence type="ECO:0000313" key="1">
    <source>
        <dbReference type="EMBL" id="GII31258.1"/>
    </source>
</evidence>
<sequence>MDRTHHNATTHDPRLTEILSGIVGPDGVFGHRQHIHLAFVAVHRHGMPEAVEQVCGWLRQITAYEKAPQKYHHTVSRAWVELVAHHVVTEPDRPEFDVFVERHPALLDKRLLARHYYRSTTLAAPEARRGWVEPDVAPFPWAA</sequence>
<name>A0A8J3TRL7_9ACTN</name>
<organism evidence="1 2">
    <name type="scientific">Planotetraspora mira</name>
    <dbReference type="NCBI Taxonomy" id="58121"/>
    <lineage>
        <taxon>Bacteria</taxon>
        <taxon>Bacillati</taxon>
        <taxon>Actinomycetota</taxon>
        <taxon>Actinomycetes</taxon>
        <taxon>Streptosporangiales</taxon>
        <taxon>Streptosporangiaceae</taxon>
        <taxon>Planotetraspora</taxon>
    </lineage>
</organism>
<comment type="caution">
    <text evidence="1">The sequence shown here is derived from an EMBL/GenBank/DDBJ whole genome shotgun (WGS) entry which is preliminary data.</text>
</comment>
<protein>
    <submittedName>
        <fullName evidence="1">Uncharacterized protein</fullName>
    </submittedName>
</protein>
<proteinExistence type="predicted"/>
<dbReference type="EMBL" id="BOOO01000024">
    <property type="protein sequence ID" value="GII31258.1"/>
    <property type="molecule type" value="Genomic_DNA"/>
</dbReference>